<evidence type="ECO:0000313" key="11">
    <source>
        <dbReference type="EMBL" id="GJJ14986.1"/>
    </source>
</evidence>
<evidence type="ECO:0000259" key="10">
    <source>
        <dbReference type="PROSITE" id="PS50011"/>
    </source>
</evidence>
<protein>
    <recommendedName>
        <fullName evidence="1">non-specific serine/threonine protein kinase</fullName>
        <ecNumber evidence="1">2.7.11.1</ecNumber>
    </recommendedName>
</protein>
<dbReference type="GO" id="GO:0004674">
    <property type="term" value="F:protein serine/threonine kinase activity"/>
    <property type="evidence" value="ECO:0007669"/>
    <property type="project" value="UniProtKB-KW"/>
</dbReference>
<dbReference type="EC" id="2.7.11.1" evidence="1"/>
<evidence type="ECO:0000256" key="1">
    <source>
        <dbReference type="ARBA" id="ARBA00012513"/>
    </source>
</evidence>
<dbReference type="InterPro" id="IPR011009">
    <property type="entry name" value="Kinase-like_dom_sf"/>
</dbReference>
<dbReference type="SUPFAM" id="SSF56112">
    <property type="entry name" value="Protein kinase-like (PK-like)"/>
    <property type="match status" value="1"/>
</dbReference>
<dbReference type="GO" id="GO:0005524">
    <property type="term" value="F:ATP binding"/>
    <property type="evidence" value="ECO:0007669"/>
    <property type="project" value="UniProtKB-KW"/>
</dbReference>
<dbReference type="InterPro" id="IPR000719">
    <property type="entry name" value="Prot_kinase_dom"/>
</dbReference>
<dbReference type="PANTHER" id="PTHR47634:SF9">
    <property type="entry name" value="PROTEIN KINASE DOMAIN-CONTAINING PROTEIN-RELATED"/>
    <property type="match status" value="1"/>
</dbReference>
<feature type="region of interest" description="Disordered" evidence="9">
    <location>
        <begin position="1"/>
        <end position="26"/>
    </location>
</feature>
<name>A0AAV5AJZ7_9AGAM</name>
<dbReference type="PROSITE" id="PS50011">
    <property type="entry name" value="PROTEIN_KINASE_DOM"/>
    <property type="match status" value="1"/>
</dbReference>
<comment type="catalytic activity">
    <reaction evidence="7">
        <text>L-threonyl-[protein] + ATP = O-phospho-L-threonyl-[protein] + ADP + H(+)</text>
        <dbReference type="Rhea" id="RHEA:46608"/>
        <dbReference type="Rhea" id="RHEA-COMP:11060"/>
        <dbReference type="Rhea" id="RHEA-COMP:11605"/>
        <dbReference type="ChEBI" id="CHEBI:15378"/>
        <dbReference type="ChEBI" id="CHEBI:30013"/>
        <dbReference type="ChEBI" id="CHEBI:30616"/>
        <dbReference type="ChEBI" id="CHEBI:61977"/>
        <dbReference type="ChEBI" id="CHEBI:456216"/>
        <dbReference type="EC" id="2.7.11.1"/>
    </reaction>
</comment>
<evidence type="ECO:0000256" key="6">
    <source>
        <dbReference type="ARBA" id="ARBA00022840"/>
    </source>
</evidence>
<evidence type="ECO:0000313" key="12">
    <source>
        <dbReference type="Proteomes" id="UP001050691"/>
    </source>
</evidence>
<organism evidence="11 12">
    <name type="scientific">Clathrus columnatus</name>
    <dbReference type="NCBI Taxonomy" id="1419009"/>
    <lineage>
        <taxon>Eukaryota</taxon>
        <taxon>Fungi</taxon>
        <taxon>Dikarya</taxon>
        <taxon>Basidiomycota</taxon>
        <taxon>Agaricomycotina</taxon>
        <taxon>Agaricomycetes</taxon>
        <taxon>Phallomycetidae</taxon>
        <taxon>Phallales</taxon>
        <taxon>Clathraceae</taxon>
        <taxon>Clathrus</taxon>
    </lineage>
</organism>
<evidence type="ECO:0000256" key="5">
    <source>
        <dbReference type="ARBA" id="ARBA00022777"/>
    </source>
</evidence>
<dbReference type="GO" id="GO:0000245">
    <property type="term" value="P:spliceosomal complex assembly"/>
    <property type="evidence" value="ECO:0007669"/>
    <property type="project" value="TreeGrafter"/>
</dbReference>
<sequence>MHAMSSKLHSSASDAIPVTSSTTDPEKDQLATAAQLGSHFITKPGALLKGGRYKIIRKLDQSHYSSTFLVEDLQFTSPNFKYLAAKILSADATKLNGTHELEILLKVSEREVGYLEPHLPVLCDHFAQEGLYGLHYCFLNRLFSSDVNAFRASAPTGRLGVHIIKPIIACTVEALQRLHSRNIIHADNKADNILFTGPGTDKIEKTIDKNPPLVDGTFTFDNTEYSIPRSEPFQPGISWDVTPYMAELITVYLSNLGAVAFWADKPKPLGDIGAFALRAPENTIRSECGKEIDIWAVGCMGKPCPNVIDQSRVRDKFFSPEGHFIKSSANVYPNRSMKERFTKRCGDDLTERRINAAAQFISDCLRLNPRDRPTVDELRMHSWLAMAFMGCADHN</sequence>
<evidence type="ECO:0000256" key="2">
    <source>
        <dbReference type="ARBA" id="ARBA00022527"/>
    </source>
</evidence>
<evidence type="ECO:0000256" key="4">
    <source>
        <dbReference type="ARBA" id="ARBA00022741"/>
    </source>
</evidence>
<keyword evidence="5" id="KW-0418">Kinase</keyword>
<proteinExistence type="predicted"/>
<evidence type="ECO:0000256" key="3">
    <source>
        <dbReference type="ARBA" id="ARBA00022679"/>
    </source>
</evidence>
<feature type="domain" description="Protein kinase" evidence="10">
    <location>
        <begin position="53"/>
        <end position="384"/>
    </location>
</feature>
<dbReference type="SMART" id="SM00220">
    <property type="entry name" value="S_TKc"/>
    <property type="match status" value="1"/>
</dbReference>
<evidence type="ECO:0000256" key="8">
    <source>
        <dbReference type="ARBA" id="ARBA00048679"/>
    </source>
</evidence>
<reference evidence="11" key="1">
    <citation type="submission" date="2021-10" db="EMBL/GenBank/DDBJ databases">
        <title>De novo Genome Assembly of Clathrus columnatus (Basidiomycota, Fungi) Using Illumina and Nanopore Sequence Data.</title>
        <authorList>
            <person name="Ogiso-Tanaka E."/>
            <person name="Itagaki H."/>
            <person name="Hosoya T."/>
            <person name="Hosaka K."/>
        </authorList>
    </citation>
    <scope>NUCLEOTIDE SEQUENCE</scope>
    <source>
        <strain evidence="11">MO-923</strain>
    </source>
</reference>
<comment type="catalytic activity">
    <reaction evidence="8">
        <text>L-seryl-[protein] + ATP = O-phospho-L-seryl-[protein] + ADP + H(+)</text>
        <dbReference type="Rhea" id="RHEA:17989"/>
        <dbReference type="Rhea" id="RHEA-COMP:9863"/>
        <dbReference type="Rhea" id="RHEA-COMP:11604"/>
        <dbReference type="ChEBI" id="CHEBI:15378"/>
        <dbReference type="ChEBI" id="CHEBI:29999"/>
        <dbReference type="ChEBI" id="CHEBI:30616"/>
        <dbReference type="ChEBI" id="CHEBI:83421"/>
        <dbReference type="ChEBI" id="CHEBI:456216"/>
        <dbReference type="EC" id="2.7.11.1"/>
    </reaction>
</comment>
<dbReference type="EMBL" id="BPWL01000010">
    <property type="protein sequence ID" value="GJJ14986.1"/>
    <property type="molecule type" value="Genomic_DNA"/>
</dbReference>
<feature type="compositionally biased region" description="Polar residues" evidence="9">
    <location>
        <begin position="7"/>
        <end position="23"/>
    </location>
</feature>
<dbReference type="Gene3D" id="3.30.200.20">
    <property type="entry name" value="Phosphorylase Kinase, domain 1"/>
    <property type="match status" value="1"/>
</dbReference>
<accession>A0AAV5AJZ7</accession>
<dbReference type="AlphaFoldDB" id="A0AAV5AJZ7"/>
<dbReference type="PANTHER" id="PTHR47634">
    <property type="entry name" value="PROTEIN KINASE DOMAIN-CONTAINING PROTEIN-RELATED"/>
    <property type="match status" value="1"/>
</dbReference>
<keyword evidence="2" id="KW-0723">Serine/threonine-protein kinase</keyword>
<keyword evidence="12" id="KW-1185">Reference proteome</keyword>
<comment type="caution">
    <text evidence="11">The sequence shown here is derived from an EMBL/GenBank/DDBJ whole genome shotgun (WGS) entry which is preliminary data.</text>
</comment>
<dbReference type="Proteomes" id="UP001050691">
    <property type="component" value="Unassembled WGS sequence"/>
</dbReference>
<keyword evidence="6" id="KW-0067">ATP-binding</keyword>
<gene>
    <name evidence="11" type="ORF">Clacol_009256</name>
</gene>
<dbReference type="GO" id="GO:0050684">
    <property type="term" value="P:regulation of mRNA processing"/>
    <property type="evidence" value="ECO:0007669"/>
    <property type="project" value="TreeGrafter"/>
</dbReference>
<keyword evidence="4" id="KW-0547">Nucleotide-binding</keyword>
<dbReference type="InterPro" id="IPR051334">
    <property type="entry name" value="SRPK"/>
</dbReference>
<evidence type="ECO:0000256" key="7">
    <source>
        <dbReference type="ARBA" id="ARBA00047899"/>
    </source>
</evidence>
<dbReference type="Gene3D" id="1.10.510.10">
    <property type="entry name" value="Transferase(Phosphotransferase) domain 1"/>
    <property type="match status" value="2"/>
</dbReference>
<evidence type="ECO:0000256" key="9">
    <source>
        <dbReference type="SAM" id="MobiDB-lite"/>
    </source>
</evidence>
<keyword evidence="3" id="KW-0808">Transferase</keyword>